<dbReference type="STRING" id="1111728.GCA_000427805_00576"/>
<accession>A0A2C6DLV1</accession>
<evidence type="ECO:0000313" key="15">
    <source>
        <dbReference type="Proteomes" id="UP000224974"/>
    </source>
</evidence>
<dbReference type="Pfam" id="PF25885">
    <property type="entry name" value="HH_EMRA"/>
    <property type="match status" value="1"/>
</dbReference>
<dbReference type="EMBL" id="PDDX01000001">
    <property type="protein sequence ID" value="PHI29673.1"/>
    <property type="molecule type" value="Genomic_DNA"/>
</dbReference>
<sequence>MSAENASPQPQSNKKKNRKLAMTFAATLFIVIGIAYAVYWFVALRHHQTTDDAYVAGNQVQIMAQIPGNVTAIYVDNTDFVQQGDILLTLDATDAEQSYERAKTALANSVRQTHQLIINNRQLSANIELKKTALNQAQHDLVRRETLGKAGAIGKEELQHARDAADSAKAELDVAIQQYNANNALVLSTPLEQHPSVLHASSQLRDAWLTLQRTKVVAPVTGYISRRSVQVGSQLEIGSKLMVIVPADQLWVDANFKETQLANMRIGQPATIVSDFYGDDVVYRGTVVGLDMGTGSAFSLLPAQNATGNWIKVVQRLPVRIELDKQQVDKYPLRIGLSMDVTVDTADRQGLVLADKPRQGIAYQTDALTYDLTPINTLIADIIRANTGS</sequence>
<dbReference type="OrthoDB" id="9811754at2"/>
<reference evidence="13" key="1">
    <citation type="submission" date="2017-09" db="EMBL/GenBank/DDBJ databases">
        <title>FDA dAtabase for Regulatory Grade micrObial Sequences (FDA-ARGOS): Supporting development and validation of Infectious Disease Dx tests.</title>
        <authorList>
            <person name="Minogue T."/>
            <person name="Wolcott M."/>
            <person name="Wasieloski L."/>
            <person name="Aguilar W."/>
            <person name="Moore D."/>
            <person name="Tallon L.J."/>
            <person name="Sadzewicz L."/>
            <person name="Ott S."/>
            <person name="Zhao X."/>
            <person name="Nagaraj S."/>
            <person name="Vavikolanu K."/>
            <person name="Aluvathingal J."/>
            <person name="Nadendla S."/>
            <person name="Sichtig H."/>
        </authorList>
    </citation>
    <scope>NUCLEOTIDE SEQUENCE</scope>
    <source>
        <strain evidence="13">FDAARGOS_387</strain>
    </source>
</reference>
<dbReference type="Gene3D" id="2.40.50.100">
    <property type="match status" value="1"/>
</dbReference>
<dbReference type="InterPro" id="IPR058633">
    <property type="entry name" value="EmrA/FarA_HH"/>
</dbReference>
<feature type="domain" description="p-hydroxybenzoic acid efflux pump subunit AaeA-like beta-barrel" evidence="12">
    <location>
        <begin position="251"/>
        <end position="331"/>
    </location>
</feature>
<evidence type="ECO:0000313" key="13">
    <source>
        <dbReference type="EMBL" id="PHI29673.1"/>
    </source>
</evidence>
<dbReference type="InterPro" id="IPR050739">
    <property type="entry name" value="MFP"/>
</dbReference>
<dbReference type="EMBL" id="CAADJA010000002">
    <property type="protein sequence ID" value="VFS48051.1"/>
    <property type="molecule type" value="Genomic_DNA"/>
</dbReference>
<dbReference type="Gene3D" id="1.10.287.470">
    <property type="entry name" value="Helix hairpin bin"/>
    <property type="match status" value="1"/>
</dbReference>
<reference evidence="14 16" key="3">
    <citation type="submission" date="2019-03" db="EMBL/GenBank/DDBJ databases">
        <authorList>
            <consortium name="Pathogen Informatics"/>
        </authorList>
    </citation>
    <scope>NUCLEOTIDE SEQUENCE [LARGE SCALE GENOMIC DNA]</scope>
    <source>
        <strain evidence="14 16">NCTC12282</strain>
    </source>
</reference>
<evidence type="ECO:0000259" key="12">
    <source>
        <dbReference type="Pfam" id="PF25963"/>
    </source>
</evidence>
<dbReference type="InterPro" id="IPR005694">
    <property type="entry name" value="MFP_proteobact"/>
</dbReference>
<evidence type="ECO:0000313" key="14">
    <source>
        <dbReference type="EMBL" id="VFS48051.1"/>
    </source>
</evidence>
<keyword evidence="15" id="KW-1185">Reference proteome</keyword>
<dbReference type="PANTHER" id="PTHR30386:SF19">
    <property type="entry name" value="MULTIDRUG EXPORT PROTEIN EMRA-RELATED"/>
    <property type="match status" value="1"/>
</dbReference>
<evidence type="ECO:0000256" key="7">
    <source>
        <dbReference type="ARBA" id="ARBA00022989"/>
    </source>
</evidence>
<evidence type="ECO:0000259" key="11">
    <source>
        <dbReference type="Pfam" id="PF25885"/>
    </source>
</evidence>
<evidence type="ECO:0000256" key="3">
    <source>
        <dbReference type="ARBA" id="ARBA00022448"/>
    </source>
</evidence>
<organism evidence="13 15">
    <name type="scientific">Budvicia aquatica</name>
    <dbReference type="NCBI Taxonomy" id="82979"/>
    <lineage>
        <taxon>Bacteria</taxon>
        <taxon>Pseudomonadati</taxon>
        <taxon>Pseudomonadota</taxon>
        <taxon>Gammaproteobacteria</taxon>
        <taxon>Enterobacterales</taxon>
        <taxon>Budviciaceae</taxon>
        <taxon>Budvicia</taxon>
    </lineage>
</organism>
<evidence type="ECO:0000256" key="10">
    <source>
        <dbReference type="SAM" id="Phobius"/>
    </source>
</evidence>
<dbReference type="Proteomes" id="UP000373449">
    <property type="component" value="Unassembled WGS sequence"/>
</dbReference>
<keyword evidence="8 10" id="KW-0472">Membrane</keyword>
<keyword evidence="5" id="KW-0997">Cell inner membrane</keyword>
<dbReference type="GO" id="GO:0005886">
    <property type="term" value="C:plasma membrane"/>
    <property type="evidence" value="ECO:0007669"/>
    <property type="project" value="UniProtKB-SubCell"/>
</dbReference>
<dbReference type="Gene3D" id="2.40.30.170">
    <property type="match status" value="1"/>
</dbReference>
<dbReference type="Proteomes" id="UP000224974">
    <property type="component" value="Unassembled WGS sequence"/>
</dbReference>
<proteinExistence type="inferred from homology"/>
<comment type="subcellular location">
    <subcellularLocation>
        <location evidence="1">Cell inner membrane</location>
        <topology evidence="1">Single-pass membrane protein</topology>
        <orientation evidence="1">Periplasmic side</orientation>
    </subcellularLocation>
</comment>
<dbReference type="GO" id="GO:0042910">
    <property type="term" value="F:xenobiotic transmembrane transporter activity"/>
    <property type="evidence" value="ECO:0007669"/>
    <property type="project" value="InterPro"/>
</dbReference>
<feature type="coiled-coil region" evidence="9">
    <location>
        <begin position="120"/>
        <end position="178"/>
    </location>
</feature>
<dbReference type="AlphaFoldDB" id="A0A2C6DLV1"/>
<keyword evidence="3" id="KW-0813">Transport</keyword>
<keyword evidence="7 10" id="KW-1133">Transmembrane helix</keyword>
<evidence type="ECO:0000256" key="1">
    <source>
        <dbReference type="ARBA" id="ARBA00004383"/>
    </source>
</evidence>
<dbReference type="GO" id="GO:0015721">
    <property type="term" value="P:bile acid and bile salt transport"/>
    <property type="evidence" value="ECO:0007669"/>
    <property type="project" value="UniProtKB-ARBA"/>
</dbReference>
<dbReference type="InterPro" id="IPR058634">
    <property type="entry name" value="AaeA-lik-b-barrel"/>
</dbReference>
<dbReference type="GO" id="GO:0046677">
    <property type="term" value="P:response to antibiotic"/>
    <property type="evidence" value="ECO:0007669"/>
    <property type="project" value="UniProtKB-ARBA"/>
</dbReference>
<keyword evidence="6 10" id="KW-0812">Transmembrane</keyword>
<evidence type="ECO:0000256" key="2">
    <source>
        <dbReference type="ARBA" id="ARBA00009477"/>
    </source>
</evidence>
<dbReference type="NCBIfam" id="NF011715">
    <property type="entry name" value="PRK15136.1"/>
    <property type="match status" value="1"/>
</dbReference>
<feature type="domain" description="Multidrug export protein EmrA/FarA alpha-helical hairpin" evidence="11">
    <location>
        <begin position="93"/>
        <end position="214"/>
    </location>
</feature>
<dbReference type="RefSeq" id="WP_029093180.1">
    <property type="nucleotide sequence ID" value="NZ_BRLG01000002.1"/>
</dbReference>
<keyword evidence="9" id="KW-0175">Coiled coil</keyword>
<dbReference type="SUPFAM" id="SSF111369">
    <property type="entry name" value="HlyD-like secretion proteins"/>
    <property type="match status" value="2"/>
</dbReference>
<protein>
    <submittedName>
        <fullName evidence="14">Inner membrane protein yiaV</fullName>
    </submittedName>
    <submittedName>
        <fullName evidence="13">Multidrug export protein EmrA</fullName>
    </submittedName>
</protein>
<keyword evidence="4" id="KW-1003">Cell membrane</keyword>
<dbReference type="NCBIfam" id="TIGR00998">
    <property type="entry name" value="8a0101"/>
    <property type="match status" value="1"/>
</dbReference>
<evidence type="ECO:0000256" key="4">
    <source>
        <dbReference type="ARBA" id="ARBA00022475"/>
    </source>
</evidence>
<name>A0A2C6DLV1_9GAMM</name>
<dbReference type="PANTHER" id="PTHR30386">
    <property type="entry name" value="MEMBRANE FUSION SUBUNIT OF EMRAB-TOLC MULTIDRUG EFFLUX PUMP"/>
    <property type="match status" value="1"/>
</dbReference>
<evidence type="ECO:0000256" key="6">
    <source>
        <dbReference type="ARBA" id="ARBA00022692"/>
    </source>
</evidence>
<dbReference type="Pfam" id="PF25963">
    <property type="entry name" value="Beta-barrel_AAEA"/>
    <property type="match status" value="1"/>
</dbReference>
<feature type="transmembrane region" description="Helical" evidence="10">
    <location>
        <begin position="20"/>
        <end position="42"/>
    </location>
</feature>
<comment type="similarity">
    <text evidence="2">Belongs to the membrane fusion protein (MFP) (TC 8.A.1) family.</text>
</comment>
<dbReference type="GO" id="GO:1990961">
    <property type="term" value="P:xenobiotic detoxification by transmembrane export across the plasma membrane"/>
    <property type="evidence" value="ECO:0007669"/>
    <property type="project" value="InterPro"/>
</dbReference>
<reference evidence="15" key="2">
    <citation type="submission" date="2017-09" db="EMBL/GenBank/DDBJ databases">
        <title>FDA dAtabase for Regulatory Grade micrObial Sequences (FDA-ARGOS): Supporting development and validation of Infectious Disease Dx tests.</title>
        <authorList>
            <person name="Minogue T."/>
            <person name="Wolcott M."/>
            <person name="Wasieloski L."/>
            <person name="Aguilar W."/>
            <person name="Moore D."/>
            <person name="Tallon L."/>
            <person name="Sadzewicz L."/>
            <person name="Ott S."/>
            <person name="Zhao X."/>
            <person name="Nagaraj S."/>
            <person name="Vavikolanu K."/>
            <person name="Aluvathingal J."/>
            <person name="Nadendla S."/>
            <person name="Sichtig H."/>
        </authorList>
    </citation>
    <scope>NUCLEOTIDE SEQUENCE [LARGE SCALE GENOMIC DNA]</scope>
    <source>
        <strain evidence="15">FDAARGOS_387</strain>
    </source>
</reference>
<gene>
    <name evidence="14" type="primary">yiaV_2</name>
    <name evidence="13" type="ORF">CRN84_10175</name>
    <name evidence="14" type="ORF">NCTC12282_02964</name>
</gene>
<evidence type="ECO:0000256" key="9">
    <source>
        <dbReference type="SAM" id="Coils"/>
    </source>
</evidence>
<evidence type="ECO:0000256" key="8">
    <source>
        <dbReference type="ARBA" id="ARBA00023136"/>
    </source>
</evidence>
<dbReference type="FunFam" id="2.40.30.170:FF:000003">
    <property type="entry name" value="Multidrug resistance protein A"/>
    <property type="match status" value="1"/>
</dbReference>
<evidence type="ECO:0000256" key="5">
    <source>
        <dbReference type="ARBA" id="ARBA00022519"/>
    </source>
</evidence>
<evidence type="ECO:0000313" key="16">
    <source>
        <dbReference type="Proteomes" id="UP000373449"/>
    </source>
</evidence>